<dbReference type="EMBL" id="BAEO01000007">
    <property type="protein sequence ID" value="GAC17542.1"/>
    <property type="molecule type" value="Genomic_DNA"/>
</dbReference>
<protein>
    <submittedName>
        <fullName evidence="1">Uncharacterized protein</fullName>
    </submittedName>
</protein>
<name>K6YH89_9ALTE</name>
<evidence type="ECO:0000313" key="1">
    <source>
        <dbReference type="EMBL" id="GAC17542.1"/>
    </source>
</evidence>
<sequence>MAVYSYPFVKSQKAEFIHHMLIATLAKHVVQKYLRII</sequence>
<dbReference type="Proteomes" id="UP000006327">
    <property type="component" value="Unassembled WGS sequence"/>
</dbReference>
<comment type="caution">
    <text evidence="1">The sequence shown here is derived from an EMBL/GenBank/DDBJ whole genome shotgun (WGS) entry which is preliminary data.</text>
</comment>
<keyword evidence="2" id="KW-1185">Reference proteome</keyword>
<organism evidence="1 2">
    <name type="scientific">Paraglaciecola arctica BSs20135</name>
    <dbReference type="NCBI Taxonomy" id="493475"/>
    <lineage>
        <taxon>Bacteria</taxon>
        <taxon>Pseudomonadati</taxon>
        <taxon>Pseudomonadota</taxon>
        <taxon>Gammaproteobacteria</taxon>
        <taxon>Alteromonadales</taxon>
        <taxon>Alteromonadaceae</taxon>
        <taxon>Paraglaciecola</taxon>
    </lineage>
</organism>
<evidence type="ECO:0000313" key="2">
    <source>
        <dbReference type="Proteomes" id="UP000006327"/>
    </source>
</evidence>
<accession>K6YH89</accession>
<dbReference type="AlphaFoldDB" id="K6YH89"/>
<reference evidence="1 2" key="1">
    <citation type="journal article" date="2017" name="Antonie Van Leeuwenhoek">
        <title>Rhizobium rhizosphaerae sp. nov., a novel species isolated from rice rhizosphere.</title>
        <authorList>
            <person name="Zhao J.J."/>
            <person name="Zhang J."/>
            <person name="Zhang R.J."/>
            <person name="Zhang C.W."/>
            <person name="Yin H.Q."/>
            <person name="Zhang X.X."/>
        </authorList>
    </citation>
    <scope>NUCLEOTIDE SEQUENCE [LARGE SCALE GENOMIC DNA]</scope>
    <source>
        <strain evidence="1 2">BSs20135</strain>
    </source>
</reference>
<gene>
    <name evidence="1" type="ORF">GARC_0561</name>
</gene>
<proteinExistence type="predicted"/>